<accession>A0A0M2NGM8</accession>
<evidence type="ECO:0000313" key="1">
    <source>
        <dbReference type="EMBL" id="KKI51694.1"/>
    </source>
</evidence>
<evidence type="ECO:0000313" key="2">
    <source>
        <dbReference type="Proteomes" id="UP000034076"/>
    </source>
</evidence>
<name>A0A0M2NGM8_9FIRM</name>
<gene>
    <name evidence="1" type="ORF">CHK_0861</name>
</gene>
<keyword evidence="2" id="KW-1185">Reference proteome</keyword>
<reference evidence="1 2" key="1">
    <citation type="submission" date="2015-04" db="EMBL/GenBank/DDBJ databases">
        <title>Draft genome sequence of bacteremic isolate Catabacter hongkongensis type strain HKU16T.</title>
        <authorList>
            <person name="Lau S.K."/>
            <person name="Teng J.L."/>
            <person name="Huang Y."/>
            <person name="Curreem S.O."/>
            <person name="Tsui S.K."/>
            <person name="Woo P.C."/>
        </authorList>
    </citation>
    <scope>NUCLEOTIDE SEQUENCE [LARGE SCALE GENOMIC DNA]</scope>
    <source>
        <strain evidence="1 2">HKU16</strain>
    </source>
</reference>
<comment type="caution">
    <text evidence="1">The sequence shown here is derived from an EMBL/GenBank/DDBJ whole genome shotgun (WGS) entry which is preliminary data.</text>
</comment>
<sequence length="37" mass="4217">MHRRFIFDIMQKGQNTLCAESFAGGNRQLLEAFLCGI</sequence>
<proteinExistence type="predicted"/>
<protein>
    <submittedName>
        <fullName evidence="1">Uncharacterized protein</fullName>
    </submittedName>
</protein>
<dbReference type="STRING" id="270498.CHK_0861"/>
<dbReference type="Proteomes" id="UP000034076">
    <property type="component" value="Unassembled WGS sequence"/>
</dbReference>
<dbReference type="AlphaFoldDB" id="A0A0M2NGM8"/>
<organism evidence="1 2">
    <name type="scientific">Christensenella hongkongensis</name>
    <dbReference type="NCBI Taxonomy" id="270498"/>
    <lineage>
        <taxon>Bacteria</taxon>
        <taxon>Bacillati</taxon>
        <taxon>Bacillota</taxon>
        <taxon>Clostridia</taxon>
        <taxon>Christensenellales</taxon>
        <taxon>Christensenellaceae</taxon>
        <taxon>Christensenella</taxon>
    </lineage>
</organism>
<dbReference type="EMBL" id="LAYJ01000068">
    <property type="protein sequence ID" value="KKI51694.1"/>
    <property type="molecule type" value="Genomic_DNA"/>
</dbReference>